<reference evidence="2 3" key="2">
    <citation type="journal article" date="2011" name="ISME J.">
        <title>RNA-seq reveals cooperative metabolic interactions between two termite-gut spirochete species in co-culture.</title>
        <authorList>
            <person name="Rosenthal A.Z."/>
            <person name="Matson E.G."/>
            <person name="Eldar A."/>
            <person name="Leadbetter J.R."/>
        </authorList>
    </citation>
    <scope>NUCLEOTIDE SEQUENCE [LARGE SCALE GENOMIC DNA]</scope>
    <source>
        <strain evidence="3">ATCC BAA-887 / DSM 12427 / ZAS-2</strain>
    </source>
</reference>
<evidence type="ECO:0000256" key="1">
    <source>
        <dbReference type="ARBA" id="ARBA00022729"/>
    </source>
</evidence>
<dbReference type="SUPFAM" id="SSF53850">
    <property type="entry name" value="Periplasmic binding protein-like II"/>
    <property type="match status" value="1"/>
</dbReference>
<keyword evidence="3" id="KW-1185">Reference proteome</keyword>
<proteinExistence type="predicted"/>
<dbReference type="KEGG" id="tpi:TREPR_1142"/>
<dbReference type="EMBL" id="CP001843">
    <property type="protein sequence ID" value="AEF84766.1"/>
    <property type="molecule type" value="Genomic_DNA"/>
</dbReference>
<evidence type="ECO:0000313" key="3">
    <source>
        <dbReference type="Proteomes" id="UP000009223"/>
    </source>
</evidence>
<reference evidence="3" key="1">
    <citation type="submission" date="2009-12" db="EMBL/GenBank/DDBJ databases">
        <title>Complete sequence of Treponema primitia strain ZAS-2.</title>
        <authorList>
            <person name="Tetu S.G."/>
            <person name="Matson E."/>
            <person name="Ren Q."/>
            <person name="Seshadri R."/>
            <person name="Elbourne L."/>
            <person name="Hassan K.A."/>
            <person name="Durkin A."/>
            <person name="Radune D."/>
            <person name="Mohamoud Y."/>
            <person name="Shay R."/>
            <person name="Jin S."/>
            <person name="Zhang X."/>
            <person name="Lucey K."/>
            <person name="Ballor N.R."/>
            <person name="Ottesen E."/>
            <person name="Rosenthal R."/>
            <person name="Allen A."/>
            <person name="Leadbetter J.R."/>
            <person name="Paulsen I.T."/>
        </authorList>
    </citation>
    <scope>NUCLEOTIDE SEQUENCE [LARGE SCALE GENOMIC DNA]</scope>
    <source>
        <strain evidence="3">ATCC BAA-887 / DSM 12427 / ZAS-2</strain>
    </source>
</reference>
<dbReference type="AlphaFoldDB" id="F5YH63"/>
<gene>
    <name evidence="2" type="ordered locus">TREPR_1142</name>
</gene>
<dbReference type="OrthoDB" id="9766989at2"/>
<dbReference type="RefSeq" id="WP_015708930.1">
    <property type="nucleotide sequence ID" value="NC_015578.1"/>
</dbReference>
<evidence type="ECO:0000313" key="2">
    <source>
        <dbReference type="EMBL" id="AEF84766.1"/>
    </source>
</evidence>
<dbReference type="eggNOG" id="COG1840">
    <property type="taxonomic scope" value="Bacteria"/>
</dbReference>
<keyword evidence="1" id="KW-0732">Signal</keyword>
<dbReference type="STRING" id="545694.TREPR_1142"/>
<dbReference type="Proteomes" id="UP000009223">
    <property type="component" value="Chromosome"/>
</dbReference>
<dbReference type="PANTHER" id="PTHR30006:SF2">
    <property type="entry name" value="ABC TRANSPORTER SUBSTRATE-BINDING PROTEIN"/>
    <property type="match status" value="1"/>
</dbReference>
<protein>
    <submittedName>
        <fullName evidence="2">Uncharacterized protein</fullName>
    </submittedName>
</protein>
<sequence length="350" mass="39893">MKKESIIELVPDSMREDLDYLGHVHCPIKDRFSTAWKDFEARYNLSHDRKIKGVVPMGGCGVDIYYNISTIQDLAKFPAVVSESGYGEYFTGNFLSTPEKQDHFAQWPLPQPVHPLFRNLDLQDPRGNFSIFGAMPYVILVNHRRLNGRPAPRCISDLTNPIYEGSLGTGFALDDISELLLLETWKEQGERGIRSLARNIGFTGRAQEMAADTQGNRDGCCVYFLSWFWAHAIPKRDFLEIIWPEDGAVLNPMYALIKKDLTEPQRAAADWVFSPELGQVMADGWFAHVNSAVRHPLPEGALIRWIGWDYIYEKGLLPRIEEIEAVYYDERQRFHPEDPVPASFLSIAVS</sequence>
<dbReference type="HOGENOM" id="CLU_055408_0_0_12"/>
<accession>F5YH63</accession>
<dbReference type="Gene3D" id="3.40.190.10">
    <property type="entry name" value="Periplasmic binding protein-like II"/>
    <property type="match status" value="2"/>
</dbReference>
<dbReference type="PANTHER" id="PTHR30006">
    <property type="entry name" value="THIAMINE-BINDING PERIPLASMIC PROTEIN-RELATED"/>
    <property type="match status" value="1"/>
</dbReference>
<dbReference type="Pfam" id="PF13343">
    <property type="entry name" value="SBP_bac_6"/>
    <property type="match status" value="1"/>
</dbReference>
<organism evidence="2 3">
    <name type="scientific">Treponema primitia (strain ATCC BAA-887 / DSM 12427 / ZAS-2)</name>
    <dbReference type="NCBI Taxonomy" id="545694"/>
    <lineage>
        <taxon>Bacteria</taxon>
        <taxon>Pseudomonadati</taxon>
        <taxon>Spirochaetota</taxon>
        <taxon>Spirochaetia</taxon>
        <taxon>Spirochaetales</taxon>
        <taxon>Treponemataceae</taxon>
        <taxon>Treponema</taxon>
    </lineage>
</organism>
<name>F5YH63_TREPZ</name>